<reference evidence="1 2" key="1">
    <citation type="submission" date="2014-04" db="EMBL/GenBank/DDBJ databases">
        <authorList>
            <consortium name="DOE Joint Genome Institute"/>
            <person name="Kuo A."/>
            <person name="Kohler A."/>
            <person name="Costa M.D."/>
            <person name="Nagy L.G."/>
            <person name="Floudas D."/>
            <person name="Copeland A."/>
            <person name="Barry K.W."/>
            <person name="Cichocki N."/>
            <person name="Veneault-Fourrey C."/>
            <person name="LaButti K."/>
            <person name="Lindquist E.A."/>
            <person name="Lipzen A."/>
            <person name="Lundell T."/>
            <person name="Morin E."/>
            <person name="Murat C."/>
            <person name="Sun H."/>
            <person name="Tunlid A."/>
            <person name="Henrissat B."/>
            <person name="Grigoriev I.V."/>
            <person name="Hibbett D.S."/>
            <person name="Martin F."/>
            <person name="Nordberg H.P."/>
            <person name="Cantor M.N."/>
            <person name="Hua S.X."/>
        </authorList>
    </citation>
    <scope>NUCLEOTIDE SEQUENCE [LARGE SCALE GENOMIC DNA]</scope>
    <source>
        <strain evidence="1 2">441</strain>
    </source>
</reference>
<sequence length="85" mass="9876">MNVTMKRWNSSRREWPVTPELLKWSAAYATSPATSAIWQYFYGTSRRVGSLPGRRKTRGKKSPVVAPQEKQLRDVVTSGYRWLFL</sequence>
<dbReference type="Proteomes" id="UP000054018">
    <property type="component" value="Unassembled WGS sequence"/>
</dbReference>
<dbReference type="AlphaFoldDB" id="A0A0C9ZCC9"/>
<organism evidence="1 2">
    <name type="scientific">Pisolithus microcarpus 441</name>
    <dbReference type="NCBI Taxonomy" id="765257"/>
    <lineage>
        <taxon>Eukaryota</taxon>
        <taxon>Fungi</taxon>
        <taxon>Dikarya</taxon>
        <taxon>Basidiomycota</taxon>
        <taxon>Agaricomycotina</taxon>
        <taxon>Agaricomycetes</taxon>
        <taxon>Agaricomycetidae</taxon>
        <taxon>Boletales</taxon>
        <taxon>Sclerodermatineae</taxon>
        <taxon>Pisolithaceae</taxon>
        <taxon>Pisolithus</taxon>
    </lineage>
</organism>
<protein>
    <submittedName>
        <fullName evidence="1">Uncharacterized protein</fullName>
    </submittedName>
</protein>
<dbReference type="EMBL" id="KN833724">
    <property type="protein sequence ID" value="KIK23574.1"/>
    <property type="molecule type" value="Genomic_DNA"/>
</dbReference>
<evidence type="ECO:0000313" key="2">
    <source>
        <dbReference type="Proteomes" id="UP000054018"/>
    </source>
</evidence>
<dbReference type="HOGENOM" id="CLU_2513509_0_0_1"/>
<reference evidence="2" key="2">
    <citation type="submission" date="2015-01" db="EMBL/GenBank/DDBJ databases">
        <title>Evolutionary Origins and Diversification of the Mycorrhizal Mutualists.</title>
        <authorList>
            <consortium name="DOE Joint Genome Institute"/>
            <consortium name="Mycorrhizal Genomics Consortium"/>
            <person name="Kohler A."/>
            <person name="Kuo A."/>
            <person name="Nagy L.G."/>
            <person name="Floudas D."/>
            <person name="Copeland A."/>
            <person name="Barry K.W."/>
            <person name="Cichocki N."/>
            <person name="Veneault-Fourrey C."/>
            <person name="LaButti K."/>
            <person name="Lindquist E.A."/>
            <person name="Lipzen A."/>
            <person name="Lundell T."/>
            <person name="Morin E."/>
            <person name="Murat C."/>
            <person name="Riley R."/>
            <person name="Ohm R."/>
            <person name="Sun H."/>
            <person name="Tunlid A."/>
            <person name="Henrissat B."/>
            <person name="Grigoriev I.V."/>
            <person name="Hibbett D.S."/>
            <person name="Martin F."/>
        </authorList>
    </citation>
    <scope>NUCLEOTIDE SEQUENCE [LARGE SCALE GENOMIC DNA]</scope>
    <source>
        <strain evidence="2">441</strain>
    </source>
</reference>
<keyword evidence="2" id="KW-1185">Reference proteome</keyword>
<evidence type="ECO:0000313" key="1">
    <source>
        <dbReference type="EMBL" id="KIK23574.1"/>
    </source>
</evidence>
<name>A0A0C9ZCC9_9AGAM</name>
<gene>
    <name evidence="1" type="ORF">PISMIDRAFT_679005</name>
</gene>
<accession>A0A0C9ZCC9</accession>
<proteinExistence type="predicted"/>